<evidence type="ECO:0000259" key="4">
    <source>
        <dbReference type="Pfam" id="PF14383"/>
    </source>
</evidence>
<feature type="region of interest" description="Disordered" evidence="1">
    <location>
        <begin position="35"/>
        <end position="61"/>
    </location>
</feature>
<dbReference type="eggNOG" id="ENOG502QSHY">
    <property type="taxonomic scope" value="Eukaryota"/>
</dbReference>
<feature type="region of interest" description="Disordered" evidence="1">
    <location>
        <begin position="286"/>
        <end position="315"/>
    </location>
</feature>
<feature type="region of interest" description="Disordered" evidence="1">
    <location>
        <begin position="460"/>
        <end position="484"/>
    </location>
</feature>
<evidence type="ECO:0000313" key="6">
    <source>
        <dbReference type="Proteomes" id="UP000030645"/>
    </source>
</evidence>
<dbReference type="AlphaFoldDB" id="W9R487"/>
<dbReference type="InterPro" id="IPR025486">
    <property type="entry name" value="DUF4378"/>
</dbReference>
<dbReference type="InterPro" id="IPR032795">
    <property type="entry name" value="DUF3741-assoc"/>
</dbReference>
<feature type="compositionally biased region" description="Low complexity" evidence="1">
    <location>
        <begin position="465"/>
        <end position="476"/>
    </location>
</feature>
<name>W9R487_9ROSA</name>
<feature type="domain" description="DUF3741" evidence="4">
    <location>
        <begin position="92"/>
        <end position="114"/>
    </location>
</feature>
<dbReference type="PANTHER" id="PTHR46836:SF8">
    <property type="entry name" value="AFADIN"/>
    <property type="match status" value="1"/>
</dbReference>
<dbReference type="Pfam" id="PF14309">
    <property type="entry name" value="DUF4378"/>
    <property type="match status" value="1"/>
</dbReference>
<feature type="domain" description="DUF4378" evidence="3">
    <location>
        <begin position="844"/>
        <end position="993"/>
    </location>
</feature>
<dbReference type="STRING" id="981085.W9R487"/>
<feature type="region of interest" description="Disordered" evidence="1">
    <location>
        <begin position="712"/>
        <end position="766"/>
    </location>
</feature>
<evidence type="ECO:0008006" key="7">
    <source>
        <dbReference type="Google" id="ProtNLM"/>
    </source>
</evidence>
<evidence type="ECO:0000256" key="1">
    <source>
        <dbReference type="SAM" id="MobiDB-lite"/>
    </source>
</evidence>
<reference evidence="6" key="1">
    <citation type="submission" date="2013-01" db="EMBL/GenBank/DDBJ databases">
        <title>Draft Genome Sequence of a Mulberry Tree, Morus notabilis C.K. Schneid.</title>
        <authorList>
            <person name="He N."/>
            <person name="Zhao S."/>
        </authorList>
    </citation>
    <scope>NUCLEOTIDE SEQUENCE</scope>
</reference>
<dbReference type="InterPro" id="IPR022212">
    <property type="entry name" value="DUF3741"/>
</dbReference>
<feature type="domain" description="DUF3741" evidence="2">
    <location>
        <begin position="197"/>
        <end position="240"/>
    </location>
</feature>
<feature type="compositionally biased region" description="Basic residues" evidence="1">
    <location>
        <begin position="286"/>
        <end position="303"/>
    </location>
</feature>
<feature type="compositionally biased region" description="Polar residues" evidence="1">
    <location>
        <begin position="712"/>
        <end position="727"/>
    </location>
</feature>
<accession>W9R487</accession>
<evidence type="ECO:0000313" key="5">
    <source>
        <dbReference type="EMBL" id="EXB67881.1"/>
    </source>
</evidence>
<dbReference type="Pfam" id="PF12552">
    <property type="entry name" value="DUF3741"/>
    <property type="match status" value="1"/>
</dbReference>
<dbReference type="KEGG" id="mnt:21392249"/>
<organism evidence="5 6">
    <name type="scientific">Morus notabilis</name>
    <dbReference type="NCBI Taxonomy" id="981085"/>
    <lineage>
        <taxon>Eukaryota</taxon>
        <taxon>Viridiplantae</taxon>
        <taxon>Streptophyta</taxon>
        <taxon>Embryophyta</taxon>
        <taxon>Tracheophyta</taxon>
        <taxon>Spermatophyta</taxon>
        <taxon>Magnoliopsida</taxon>
        <taxon>eudicotyledons</taxon>
        <taxon>Gunneridae</taxon>
        <taxon>Pentapetalae</taxon>
        <taxon>rosids</taxon>
        <taxon>fabids</taxon>
        <taxon>Rosales</taxon>
        <taxon>Moraceae</taxon>
        <taxon>Moreae</taxon>
        <taxon>Morus</taxon>
    </lineage>
</organism>
<feature type="region of interest" description="Disordered" evidence="1">
    <location>
        <begin position="129"/>
        <end position="154"/>
    </location>
</feature>
<feature type="compositionally biased region" description="Basic and acidic residues" evidence="1">
    <location>
        <begin position="137"/>
        <end position="154"/>
    </location>
</feature>
<dbReference type="OrthoDB" id="1925259at2759"/>
<dbReference type="Pfam" id="PF14383">
    <property type="entry name" value="VARLMGL"/>
    <property type="match status" value="1"/>
</dbReference>
<protein>
    <recommendedName>
        <fullName evidence="7">DUF4378 domain-containing protein</fullName>
    </recommendedName>
</protein>
<keyword evidence="6" id="KW-1185">Reference proteome</keyword>
<sequence>MERFRPNRSKIAGIADRSSADLLLFNEQAFAQGNRQVQNQRNLPKLASDSSSCSSDTADDDSFTFELGLRSSKRGIGTPMKKLLAKEMSKETESKRRSPSVIAKLMGLDGLPTQLPAYKEEKGMSENYLQTSGSAEKGQRSSRHYDYRSSSRKSSKDEQEFKDVFEVLETSKVASCSYPSQGVVNSNLTDAEIAFIKQKFMDAKRLSTDEKLQSSKEFHDALEILDSNKDLLLKFLQQPDLLFTKHLHDLQGSAPQLLCGRIEAMKASDAQMYESTHLDIKSARQVHKNRNVSSQKHHDRHSGHSNCYMAPSSLKAPNNQLEGKEESAILPTRIVVLKPNLGKVLHAANDVSSPCSSRPSISDCRKDMEIPILKNSNVELLGRRSFHGDGGLSGHKARESRELAKEIARQMRASFSNSSMRFSSFAYKGYAGDESSCSMSGNESANESEVMSMSSKYSFDWNNQSRPSSSRSTESSVTREAKKRLSERWRLNHRSLDMGSVSRGTTLGEMLAIPDNERIPVHFNTITDEKGFRNKFASDRPTGRVEPLGISSRDGWKDGCVGKLPRSRSLPSSSTVFGSAKSIMCREPIRDDRYVVPREAFMRERNKSPKNNLDDRSIIRNTRSRSTRSYLSHYIIRESCDMSPDTHTSQNQVKIKLEVNSPPVQKLEELESLASNVKDTTPVPETLVDVECEVEHGTTMSSEPLDKLIPELSTQPDACNTGNQEDLNLQEPPIESHDESSLPAKRSTHGLESPASSKEAEQPSPVSVLEVPFTDDLSSCSECFESLSADLQGLRMQLQLLKLESESYEEGPMLISSDEDVGEGSTRFSDAIGLYRYQQSWECGYMVDVLGHSGLNGADTDVFLASWHAPECPVSPLVFEELEKNYYDQASPPKSERRLLFDRINSGILEMCQQFTDPHPWVRSEATVMVPRWSKNGLQDGLRWLLASQEKNAKKCTTEKVLGKESQWLDLADDIDALGRWIEKLLLNDLVEELAAM</sequence>
<dbReference type="Proteomes" id="UP000030645">
    <property type="component" value="Unassembled WGS sequence"/>
</dbReference>
<evidence type="ECO:0000259" key="3">
    <source>
        <dbReference type="Pfam" id="PF14309"/>
    </source>
</evidence>
<dbReference type="EMBL" id="KE344568">
    <property type="protein sequence ID" value="EXB67881.1"/>
    <property type="molecule type" value="Genomic_DNA"/>
</dbReference>
<evidence type="ECO:0000259" key="2">
    <source>
        <dbReference type="Pfam" id="PF12552"/>
    </source>
</evidence>
<gene>
    <name evidence="5" type="ORF">L484_008898</name>
</gene>
<dbReference type="PANTHER" id="PTHR46836">
    <property type="entry name" value="AFADIN"/>
    <property type="match status" value="1"/>
</dbReference>
<proteinExistence type="predicted"/>